<dbReference type="Proteomes" id="UP000238479">
    <property type="component" value="Chromosome 6"/>
</dbReference>
<organism evidence="1 2">
    <name type="scientific">Rosa chinensis</name>
    <name type="common">China rose</name>
    <dbReference type="NCBI Taxonomy" id="74649"/>
    <lineage>
        <taxon>Eukaryota</taxon>
        <taxon>Viridiplantae</taxon>
        <taxon>Streptophyta</taxon>
        <taxon>Embryophyta</taxon>
        <taxon>Tracheophyta</taxon>
        <taxon>Spermatophyta</taxon>
        <taxon>Magnoliopsida</taxon>
        <taxon>eudicotyledons</taxon>
        <taxon>Gunneridae</taxon>
        <taxon>Pentapetalae</taxon>
        <taxon>rosids</taxon>
        <taxon>fabids</taxon>
        <taxon>Rosales</taxon>
        <taxon>Rosaceae</taxon>
        <taxon>Rosoideae</taxon>
        <taxon>Rosoideae incertae sedis</taxon>
        <taxon>Rosa</taxon>
    </lineage>
</organism>
<protein>
    <submittedName>
        <fullName evidence="1">Uncharacterized protein</fullName>
    </submittedName>
</protein>
<reference evidence="1 2" key="1">
    <citation type="journal article" date="2018" name="Nat. Genet.">
        <title>The Rosa genome provides new insights in the design of modern roses.</title>
        <authorList>
            <person name="Bendahmane M."/>
        </authorList>
    </citation>
    <scope>NUCLEOTIDE SEQUENCE [LARGE SCALE GENOMIC DNA]</scope>
    <source>
        <strain evidence="2">cv. Old Blush</strain>
    </source>
</reference>
<dbReference type="EMBL" id="PDCK01000044">
    <property type="protein sequence ID" value="PRQ25495.1"/>
    <property type="molecule type" value="Genomic_DNA"/>
</dbReference>
<proteinExistence type="predicted"/>
<dbReference type="Gramene" id="PRQ25495">
    <property type="protein sequence ID" value="PRQ25495"/>
    <property type="gene ID" value="RchiOBHm_Chr6g0284281"/>
</dbReference>
<comment type="caution">
    <text evidence="1">The sequence shown here is derived from an EMBL/GenBank/DDBJ whole genome shotgun (WGS) entry which is preliminary data.</text>
</comment>
<evidence type="ECO:0000313" key="1">
    <source>
        <dbReference type="EMBL" id="PRQ25495.1"/>
    </source>
</evidence>
<keyword evidence="2" id="KW-1185">Reference proteome</keyword>
<dbReference type="AlphaFoldDB" id="A0A2P6PU92"/>
<accession>A0A2P6PU92</accession>
<evidence type="ECO:0000313" key="2">
    <source>
        <dbReference type="Proteomes" id="UP000238479"/>
    </source>
</evidence>
<sequence length="153" mass="17567">MKSICCPPFLSYNVGLFQISCLKILMKSVEWESHSRWQSRTRCFIFGEAIAQIGCLCFSFFVPELFGQIRTATSQLCPKPWPQPLPRPPPFPTLPQPRSDWPFPSPRQRSFATVSRVLRSYSGRFGHHFHLVGSGHFLCLVSLPSLRSEFMVF</sequence>
<gene>
    <name evidence="1" type="ORF">RchiOBHm_Chr6g0284281</name>
</gene>
<name>A0A2P6PU92_ROSCH</name>